<dbReference type="InterPro" id="IPR010071">
    <property type="entry name" value="AA_adenyl_dom"/>
</dbReference>
<dbReference type="PROSITE" id="PS50075">
    <property type="entry name" value="CARRIER"/>
    <property type="match status" value="7"/>
</dbReference>
<gene>
    <name evidence="8" type="ORF">GQ43DRAFT_488450</name>
</gene>
<feature type="compositionally biased region" description="Basic and acidic residues" evidence="6">
    <location>
        <begin position="6585"/>
        <end position="6624"/>
    </location>
</feature>
<dbReference type="Gene3D" id="3.40.50.12780">
    <property type="entry name" value="N-terminal domain of ligase-like"/>
    <property type="match status" value="4"/>
</dbReference>
<dbReference type="Pfam" id="PF00550">
    <property type="entry name" value="PP-binding"/>
    <property type="match status" value="6"/>
</dbReference>
<dbReference type="SUPFAM" id="SSF47336">
    <property type="entry name" value="ACP-like"/>
    <property type="match status" value="6"/>
</dbReference>
<evidence type="ECO:0000256" key="6">
    <source>
        <dbReference type="SAM" id="MobiDB-lite"/>
    </source>
</evidence>
<comment type="caution">
    <text evidence="8">The sequence shown here is derived from an EMBL/GenBank/DDBJ whole genome shotgun (WGS) entry which is preliminary data.</text>
</comment>
<feature type="domain" description="Carrier" evidence="7">
    <location>
        <begin position="5265"/>
        <end position="5341"/>
    </location>
</feature>
<dbReference type="EMBL" id="ML994001">
    <property type="protein sequence ID" value="KAF2200880.1"/>
    <property type="molecule type" value="Genomic_DNA"/>
</dbReference>
<evidence type="ECO:0000256" key="4">
    <source>
        <dbReference type="ARBA" id="ARBA00022598"/>
    </source>
</evidence>
<dbReference type="InterPro" id="IPR001242">
    <property type="entry name" value="Condensation_dom"/>
</dbReference>
<dbReference type="CDD" id="cd05918">
    <property type="entry name" value="A_NRPS_SidN3_like"/>
    <property type="match status" value="4"/>
</dbReference>
<evidence type="ECO:0000313" key="9">
    <source>
        <dbReference type="Proteomes" id="UP000799536"/>
    </source>
</evidence>
<accession>A0A9P4JKP4</accession>
<feature type="compositionally biased region" description="Basic and acidic residues" evidence="6">
    <location>
        <begin position="7216"/>
        <end position="7229"/>
    </location>
</feature>
<sequence length="7259" mass="805999">MPASEQTVSDQEPATEAQRALRSIWAHVLNLPEEQVSLERSFLSLGGDSISAMQVMGQCRKQGMALSVQEILRAKSILDLASAVKELHVDSASYDEEIDKPFGLTPIQSLWWQLPNQGHGHFNQSFYLLIKKRTTAEEFRFAVEKLVSRHSMLRARFSFSQEAGWQQRVTEDVVNSYRFRHRQPSSLEQINEDIADCQTCLDPQNGPLFAADLFEYNGEQRAFLVGQHLVIDLVSWRLLLEELEEMLSGGSLLPPALPFQKWSQMQLEHAKTLDISKVVPHVDVPAIDFGYWGISHQDNTYGNAGHDAFELDSDITARFMNDCHNALRTEPLEVLLASLIHSWNQVFTDRALPAIMNEGHGREPWDSSIDVSRTVGWFTTLYPIFVQPGEDLVTTVRRVKDFRRQIPANGREYFAKRVLTSEGQEAFKTHWPMEISFNYLGQYQQLERADALLQPIDSMAGETREAGGTSDVGHKAPRFGLFEISAIIFKGRLKFAFTFNRHMLHQDRIRQWVSACQQTLVEMTQKLITATPEATMSDFPLLSLTEDRFQSMLQRLSNLGVSSAEIEDAYPCSDMQEGLLLSMNKDSGFYAAVNIHEVKVPHGKPDAHKLANAWRKVVQRHAALRTIFLENLGADEGLYDQVVLNHAEANISILECKNEQDALKVFDEQRSVSYDTGRNTPHRFTICHTADGRIFSCLEISHAIMDGHSMSLLYRDLHQAYEGSMREEGPLYSNYISYLKSLPGDASLDFWKSYLSGSEVCSFPILNDGLTVKNKELRSIRPDFGNLSIQDLQAFCSSHSITLSNVFHTAWAITLSCYIGSKDVTFGYLTSARDVEGIPGVENIVGPMINTLVCRVKLSNGTLLDVLAEVQQDYMNSIPHRHTSLAEVQHSLELGGANLFNTALSYRKLPPQSSADESGLQFVEVAPAYDPTEYPVSLNIEVSEESAIVDLDYWTDHLSDGQAGHVASAFIRALENIVFHADQSLATLDHVGGKQLQQILEWNVMPETLNDCVHRRFEQWAKEQPDAPAIRGFDGDYTYAELDRVAERLAHYLVELGVGPEVFVPTCFDKSSFTVIAMLAVLKAGGAAVPLDAKHPKSALEIRIEESKAQVVLTSVARSEMFEDIVPDVVIVDSVLLDDLEEHDSPACPEVGPGNPAFVIFTSGSTGRPKGVVLEHAAMVTSANAHGTNLGIGPGSRFLQFASYTFDNSLEEMFTSLQRGGCVCVPSEDQRMNDLANAIAELGANFMDLTPTVAALLNPADVPGIKGMALGGEALTKAVVEQWYPHVHLHGQYGPSEASINSAWKDFKNGGEPTNIGYAIGSVSWIVDPENRNRLVPIGCKGELLIEGPILSRGYLNEPEKTAQAFIMDPEWARAGGVTGRRFYCTGDLVHYTSKGEMMYLGRKDSQVKLNGQRIELGEIEHHLKLNLPAEAQSAVELIAVNAGGKPSKALAAFLCLVVDESVGTVAEGKPRIAEMTDAVRETAKGVEVALSNALPAYYVPTMWIPVTTMPMTTSGKLDRKVLRALAQAIKDEELQTYRLAGKSGRAPSGHVEITLAKLWETVLRLAPDSVGVDDSFFRLGGDSIGAMRLVTAARKEGIILTVANIFSRPKLLEMVESATVLSSEAMTETETDTAPFELLPADCKREILDFAASECGVFHDSIEDIYPCTQLQEGLIALSTKEPGAYVAETIYRLPADVDLARFRKAWDQVIAIEPILRTRVIYTEKKGFVQVVVKDAAEWHYISDLQDIKETDRHLPATPGGPLTRYTIVGEGTRSPYFVWTAHHAVYDGWSLPSLLAKVEDCYKQTSGPVTSVPYSRFINYLSSIDQKQSDDFWINAFADITAPQFPQLPSPGYQVQASSQLIHEAKISRQRGMEITMPSMIRAAWALLLATYSGSDDVLWGETNSGRDVPVPGVEDILGPTITTAPVRFRLDRQTTLQEYLQDVQKQSSLSLPYQFAGLQHIKKLSSDTAVACEFQSLLVIAAGDSMKDPEGGLWDLQSTGTIGTNFFNYPLILNCTVANEGVELEAHYDAKVISTWLVEHMLHEFEYILTRFNSSETMKTSLADFILLNPADEQLLSSWNSHPAPKITKTIHAAIQEQVILRPQAIALDAWDTKAMTYQELDDRATRLASTLIGLGVKPNDFVPLCFDKSGWTIIAMLAVMKAGAAFVPLDFESPILRLREICGDVDARLILCSPKFKELVRSIPCEAVTVDRQSTDIQAGQMHKLPSVQSDMPAYVIFTSGSTGKPKGALLCHEHFVSSSAAFAPAMRIGSESRVLQFASYTFDACLIEILSVLIEGGCICVPDQASRTNDLVGIINNMNIDWVCLTPSVVRTIQPSQVPQVKTLVLVGEAMSQQDLITWADRVTLVNGYGPTECSAIATVNIMTPTTSPSNLGRVVTARGWVVNKDNHHVLTPMGAIGELILEGGGVGAGYLKNPEKTAAAYINNVKWTHNQPSKDEGATRRFYKTGDLVKYLEDGTLLYLGRKDSQTKVRGQRLELSEVEHHLVEDPLVQNVLAAVPTSGPCAKRLVGVLSLQELAKSKATDSHEPLHILPTDVASFNIASIRDRVCERLPSYMVPSLWIAVNSFPLMPSGKMDRRRVVQWLEKMDSETYRTISTIGLEAPKEEVNDVESKLQAIFGKVLNLPAEDIRLNQSFLHLGGDSIAAMQVSSQCRAAGFAITVQEIIRAKSIAQLASKVQVSQDDGGKEKQKEYNLPFELAPVQRVFFQSAGECYNHFNQSVVLKLAKSFEVKEIEDALTALVNIHPLLKGRYFRDETRVWKQRIEKETKGGFRLRQHNVESGKDRFMRPIIEESQATLDITRGPTFSVDLFDMEDTYSQAIALVAHHLVIDVVSWGIVLEDLQNLLNGVTPPPQSLPFHSWIQAQAEQAKQDSASKVFPVQNVPVADLEYWGMSSKPNIHGDVITEDIELSPKDSMLLLGAQDALNTEPLDIFVAALLESFRKTFPDRNTVAIHNEGHGREPFDTKQDLSRTIGWFTTLLPIHLPVPADEPTDIISTIRWVKDLRERVPDKGRPYFAYRLLTEEGKERFAGHWPAEVTFNYLGRMQNLERKDALLQKMDGITSSDVGDEVPRWSLFEVSAVVSQGTIKMSFTFNRHMQRQREIRQWIKETRQTLVDAVEQILSVRPERTLSDFKLLPLSYNGMAKLNKVLPQDMTIEDIEDIYPASPMQQGILLSQLKHPEFYAYHCIFEIQSTDLNKPVNPRKIAEAWQIVVHRHPALRTVFIESLSKTGLMDQIVFREKAGRISWITDASDTETPANLRNLPPVDYRDFNPPHRFTICKTTSNRVWVKLEMSHAVVDGSSVTNILGDLARAYEGKLSRAESGPLYSDFVAHLLSTSRDADVNYWKAYLAGAEPCHFPTLTDGKSQPHEVADYTIHLENSAQLQGFCKREGVTMSNVIQLAWALLLHVYVGASDVSFGVVASGRDVPVHRIEEAAGCFVNMLVCRVNLEDNTSIQQVLQQLQTDSVNAMSHQSCSLADVQHELQLASLFNTVFTFQRRQLDRDPEKTALLYENVEAADPGEYHITVNADVSEDGTTVDFGFWKDKVCPAQARNMVETFERILTNIVESQDRELTVGGLDLVTAGSLQQIAQWNKDLFPAVNRTLHEVFQEQALLRPKSAKAIEGWDGNFTYQELDEVTTRLAIYLQSIGVTTETFVPILFGKSSYAIVAMIAIMKAGGGYVPLDPKHPKTRLQQLIADVGAKVVLCSRNYHERAAEVADTAVVVDRKAVEKLSIPRGAQLKSNATPDNIAYCLFTSGTTGTPKGTLISHRAICTSTYAFSRLMHISATSRTFQFASYTFDASCAEIHAALTVGACICVPTEEDRMSDPAGAIRKYNATWTFMTPSVLSTMKPERVPSLKTLVVGGEAVPPAVTEKWRKHTNFINGYGPTETTIFAVCGEKSTLAGEMLESDAGTIGWPSGCRLWVVHPRNHDRLMPVGAVGELLIEGYTAARGYLNDPVKTTKSFIKNPDWRSLLSSEDMEFQTERMYKTGDLVRYNSDGSIFCIGRKDTQIKLNGQRIELGEIEYHVKSKFPEGVQSAVELVAPASRNGTKALAVFFSMDEGDGKIDGAVQPVSNDLPASDELLRPMQDHLRDMCKSMENAVGGVLPSYMIPSIFFPLKKMPFTSAGKLDRHRLKNLVANLSKEAVQPYRLNQAGNKKKPMTVAEKKLIKLVAGVLGVQESVVGSDDSFIRLGGDSVAAMRLVSAAQAEKLDLSVIDIFKTPKLSDLAAKCAPTSAKLEENLKPFQLIKRPLSAAQVIDEVAQQCRVPKDKIHDAYPASPLQEAFVTLSIKQAGAYVAQHILELDGNVDLKKFMAAWQKTVQEIDLLRTRLVQTMAGTWLQVVLVEDPIDFQQLQTLEEAEKEAATVPAHNGGVLTKYAIVRTNRNKTYFVWTLHHALYDGWSLPFMFQRVEQIYKNGGSELSKTPYSKFIKYLMDTNTEASMSYWSKTLSGASPYQFPQRSVSTAEKPQNGKVLSHTAKLAPRGNSDITQSALIRAAWALLLGAYTNSADVVFGETLTGRDIALPGVTDIVGPTLTTVPTRVQINRDLKVQDFLKVVADISADRIPHQHTGLAEIKRINSDTAAACEFQNLLAIQTGSAVPEEGLWRLYNNGTQSNYFTYPLVLECHTGASDLEITAYYDENVIEGWQIQRLLFQMDAVLQQLSSASIDKLHEVQVFSKQDVKLVREWNTNEPVVVDKTIHGLFLEQAELRPDAEAVAAFDGEFSYKELKEHANKLALQLIELGVGPEKVVPLCMDKSRWAIVAIMGILLAGGAYVPLSPEHPISRHCQIIQDCKAEVLLCSPSYESRFESVVSEVVLVSESEMRRKSLSGRVGEVPLRAEPGNVCYVLYTSGSTGTPKGVVIEHRAIASSSAAMRKALYMDHTSRVFQFANLVFDASVMEILTALTAGATICIPSDEERTADITGAINKLQATWTCLTPSVANVMDGPHAVPSLKTLAAGAEAMTEQTIEKWGKGLHLLNAYGPTEASIVAISNDKVYQQRDSSNIGNVLQSSRAWVVNPEDPHQLSPIGAVGELCIEGPLLARGYLNNPTKTAEAFVDNPTFVEMFGPNGARKRIYRTGDLVQYASDGSIKYVGRKDNQVKLAGQRMELGEIEHQLQADPRVRQAVVVMPKVGPAKRGLVAVVSLKEVDFASVKDVPWTEPLEDKNALKKMGKARSRLSDLLPSYMVPATWIAVKAIPALASAKLDRKQVVAWIERMDEGTYRRVLDLESSSEPAVPATEMGKRLQEIWAKVLNLPVERVGLNKGWMALGGDSITAMQLLARCRKEGINLSLNQVLRSKSIAHLADSIGSSNGVFDNGVEKVDTPFELSPIQKMYFEWVGEDRKAHFNQSFTLELTKKIDVQRLKMALDKIVEAHSMLRARFALRERGEWKQVILGNAKDAYVFQERNVTTKEIPDAVAQTQKSLDIVSGPVFAADLLQVGPKQILFLAAHHLVVDMVSWRVILGDLEEMLRSGKFDIQVPLSFQVWSERQAENAKQQTAGESGKRNQFAVATADLDFWGMDGQENVYGDVERDSFVVDEKVSRMALDEHCALRTEAVDLFLAAIIHSFSRVFISRNTPTVFNETHGREPWENSNLDLSRTVGWFTTMYPITVPIGEEEDDVVQTVRKIKDSRRRVQDNGRPYFAHRFLTEEGKRDYANHMPMELLFNYLGKMQQLESSDALFKSVEFTEDEEAKMTDLGSKTARPALFEISASVARGKVQFTFMYNRWMRNQKGIRRWIAECQRTLTEIVGALAKIKSPQPTLTDFPLLPLDSYDRLARVVKTLPGAGIRSFEDVEDMYPCAAMQEGMILSQIKEPESYLSHSILEVKSKGGRVDVRRLERAWQRVVERHPALRTVFVDSVCKGGVFDQVVVKNVDSGVLSSTCADTELLSTLKSMKYKDLNGRKKPKLPHQFTIMQTDSGRVVVKLEINHAVIDGGSYPVILKDLENAYEGRLGEEEGPLYSDYIKYLRSQPAGTAVNYWKQHLKGLRPCYFPATPQVASKQRQLQSLWMDFDQFGDLQKLSERNSVTFSNIMLAVWAMVLRTYTGSSDVCYGYLTSGRNVPVEGIQSAVGAFINMLVARVGVIGSSSVMEVCRKVQEDFIESLPHQHCSLAQFQHDLGLKDKSLFNTAVSIQNHGAGLSEDKTEEMGEGLVFEDLDAVDPSEFAITVNIEAARNDEGVRFAYWTDIVSDDMAKNVSSTMAKILKEILRDPACTVKELDEAVAEKSVSKPLVKHTRMPTLNIPVPDLDEMRRRLSRDRTPSISSRTGTPGLSGLAPMVTAGLNGNGTPDWGSLIRSIVNEVVPQIVERVLEKNISKVPGAPQGLVSEAASHTLATLHRRASNSLRARPDFRSAVNIETGSIKSRRMSTASDAESRINLAADMVAAAGVMATEAFKSVPPDFVEKKLLGLWSDLLDTVEDSIGKEDSFFQLGGDSIIAMRLVGAAREEGLSMTVADVFKNPTFADMARVVRVAGEVIDQVMSQHGGDAQSVKEAFASSSKSKQSPAKAWKDFQSMISENAISDAGSEGVSPKNEIKKDQMFNKWNEFSTQAQNQIKEEREKERSLAIQTHREKQRESPRETQRPVHSQTIHEGHAAHKSISLMGDPNVDSVISKVQVFKGGISDVLPVTDFQALAITGTLLESKWMLNYFYLDGAGPLDLRKMKQTAFRLVQAFDILRTVFVPYGDRFLQVVLRKLTPDFIYQETELDLDAFTDELRQRDREHGPRLGETFTKFIVAKQKKTEHYRIFMRLSHAQYDGFCLPRILGALEAGYNGLPISSAPSFGNYVRESHKTVEGAHDHWREVLRGSKMTEIVHRYGPNYQRSAGRTVTLKQTLTVPLLNKVNITTATIMKAAWASTLARLAGQRDIVFGHVISGRNGTVPNVENIIGPCLNMVPVRVVFQRDDWTVLDLLKYIQDQQIANMPYESLGFREITRNCTDWPDWTNFSSVLQHNQNIHSDGAALRLAGVEYKVGAVGSQEDFADFSIVSSSQGGDQVEVVLTYAPNSTITPEYAQNVFDMLCATAITFAEDPYTLLPSRSEIRNPESFFSYSHALDRKSSSEKSKGKQKAKVMLPTVAGLSKEDILALSNTLRFAWEAILRSSETGHPVDTELSSNFFELGGDIMGLAQVSSILENEGFRVRVEDLIERCVFVEQVQLLCEEKLRQIKEEEENPWGAKGMKRNGSKGGEKTESVDEKGGEKGGFGKLVKRFTFGSKGKDRGDKGDKGKKE</sequence>
<feature type="domain" description="Carrier" evidence="7">
    <location>
        <begin position="1547"/>
        <end position="1623"/>
    </location>
</feature>
<evidence type="ECO:0000256" key="2">
    <source>
        <dbReference type="ARBA" id="ARBA00022450"/>
    </source>
</evidence>
<dbReference type="OrthoDB" id="416786at2759"/>
<dbReference type="FunFam" id="3.30.300.30:FF:000015">
    <property type="entry name" value="Nonribosomal peptide synthase SidD"/>
    <property type="match status" value="4"/>
</dbReference>
<feature type="domain" description="Carrier" evidence="7">
    <location>
        <begin position="4185"/>
        <end position="4261"/>
    </location>
</feature>
<dbReference type="InterPro" id="IPR020845">
    <property type="entry name" value="AMP-binding_CS"/>
</dbReference>
<dbReference type="NCBIfam" id="NF003417">
    <property type="entry name" value="PRK04813.1"/>
    <property type="match status" value="4"/>
</dbReference>
<feature type="region of interest" description="Disordered" evidence="6">
    <location>
        <begin position="7204"/>
        <end position="7259"/>
    </location>
</feature>
<dbReference type="Gene3D" id="1.10.1200.10">
    <property type="entry name" value="ACP-like"/>
    <property type="match status" value="7"/>
</dbReference>
<name>A0A9P4JKP4_9PLEO</name>
<organism evidence="8 9">
    <name type="scientific">Delitschia confertaspora ATCC 74209</name>
    <dbReference type="NCBI Taxonomy" id="1513339"/>
    <lineage>
        <taxon>Eukaryota</taxon>
        <taxon>Fungi</taxon>
        <taxon>Dikarya</taxon>
        <taxon>Ascomycota</taxon>
        <taxon>Pezizomycotina</taxon>
        <taxon>Dothideomycetes</taxon>
        <taxon>Pleosporomycetidae</taxon>
        <taxon>Pleosporales</taxon>
        <taxon>Delitschiaceae</taxon>
        <taxon>Delitschia</taxon>
    </lineage>
</organism>
<reference evidence="8" key="1">
    <citation type="journal article" date="2020" name="Stud. Mycol.">
        <title>101 Dothideomycetes genomes: a test case for predicting lifestyles and emergence of pathogens.</title>
        <authorList>
            <person name="Haridas S."/>
            <person name="Albert R."/>
            <person name="Binder M."/>
            <person name="Bloem J."/>
            <person name="Labutti K."/>
            <person name="Salamov A."/>
            <person name="Andreopoulos B."/>
            <person name="Baker S."/>
            <person name="Barry K."/>
            <person name="Bills G."/>
            <person name="Bluhm B."/>
            <person name="Cannon C."/>
            <person name="Castanera R."/>
            <person name="Culley D."/>
            <person name="Daum C."/>
            <person name="Ezra D."/>
            <person name="Gonzalez J."/>
            <person name="Henrissat B."/>
            <person name="Kuo A."/>
            <person name="Liang C."/>
            <person name="Lipzen A."/>
            <person name="Lutzoni F."/>
            <person name="Magnuson J."/>
            <person name="Mondo S."/>
            <person name="Nolan M."/>
            <person name="Ohm R."/>
            <person name="Pangilinan J."/>
            <person name="Park H.-J."/>
            <person name="Ramirez L."/>
            <person name="Alfaro M."/>
            <person name="Sun H."/>
            <person name="Tritt A."/>
            <person name="Yoshinaga Y."/>
            <person name="Zwiers L.-H."/>
            <person name="Turgeon B."/>
            <person name="Goodwin S."/>
            <person name="Spatafora J."/>
            <person name="Crous P."/>
            <person name="Grigoriev I."/>
        </authorList>
    </citation>
    <scope>NUCLEOTIDE SEQUENCE</scope>
    <source>
        <strain evidence="8">ATCC 74209</strain>
    </source>
</reference>
<feature type="domain" description="Carrier" evidence="7">
    <location>
        <begin position="7112"/>
        <end position="7193"/>
    </location>
</feature>
<feature type="compositionally biased region" description="Basic and acidic residues" evidence="6">
    <location>
        <begin position="7245"/>
        <end position="7259"/>
    </location>
</feature>
<dbReference type="Gene3D" id="3.30.300.30">
    <property type="match status" value="4"/>
</dbReference>
<dbReference type="PANTHER" id="PTHR45398:SF1">
    <property type="entry name" value="ENZYME, PUTATIVE (JCVI)-RELATED"/>
    <property type="match status" value="1"/>
</dbReference>
<dbReference type="PROSITE" id="PS00455">
    <property type="entry name" value="AMP_BINDING"/>
    <property type="match status" value="3"/>
</dbReference>
<dbReference type="NCBIfam" id="TIGR01733">
    <property type="entry name" value="AA-adenyl-dom"/>
    <property type="match status" value="4"/>
</dbReference>
<comment type="similarity">
    <text evidence="5">Belongs to the NRP synthetase family.</text>
</comment>
<dbReference type="CDD" id="cd19534">
    <property type="entry name" value="E_NRPS"/>
    <property type="match status" value="3"/>
</dbReference>
<dbReference type="Pfam" id="PF00668">
    <property type="entry name" value="Condensation"/>
    <property type="match status" value="9"/>
</dbReference>
<dbReference type="SUPFAM" id="SSF56801">
    <property type="entry name" value="Acetyl-CoA synthetase-like"/>
    <property type="match status" value="4"/>
</dbReference>
<dbReference type="FunFam" id="3.30.559.30:FF:000002">
    <property type="entry name" value="Nonribosomal peptide synthase Pes1"/>
    <property type="match status" value="3"/>
</dbReference>
<dbReference type="CDD" id="cd19542">
    <property type="entry name" value="CT_NRPS-like"/>
    <property type="match status" value="4"/>
</dbReference>
<dbReference type="Proteomes" id="UP000799536">
    <property type="component" value="Unassembled WGS sequence"/>
</dbReference>
<keyword evidence="4" id="KW-0436">Ligase</keyword>
<dbReference type="FunFam" id="3.30.559.10:FF:000016">
    <property type="entry name" value="Nonribosomal peptide synthase Pes1"/>
    <property type="match status" value="3"/>
</dbReference>
<keyword evidence="9" id="KW-1185">Reference proteome</keyword>
<dbReference type="FunFam" id="3.40.50.12780:FF:000014">
    <property type="entry name" value="Nonribosomal peptide synthetase 1"/>
    <property type="match status" value="4"/>
</dbReference>
<proteinExistence type="inferred from homology"/>
<evidence type="ECO:0000256" key="3">
    <source>
        <dbReference type="ARBA" id="ARBA00022553"/>
    </source>
</evidence>
<dbReference type="SUPFAM" id="SSF52777">
    <property type="entry name" value="CoA-dependent acyltransferases"/>
    <property type="match status" value="18"/>
</dbReference>
<evidence type="ECO:0000256" key="5">
    <source>
        <dbReference type="ARBA" id="ARBA00029454"/>
    </source>
</evidence>
<feature type="domain" description="Carrier" evidence="7">
    <location>
        <begin position="2630"/>
        <end position="2706"/>
    </location>
</feature>
<dbReference type="InterPro" id="IPR006162">
    <property type="entry name" value="Ppantetheine_attach_site"/>
</dbReference>
<dbReference type="InterPro" id="IPR000873">
    <property type="entry name" value="AMP-dep_synth/lig_dom"/>
</dbReference>
<dbReference type="Gene3D" id="3.30.559.30">
    <property type="entry name" value="Nonribosomal peptide synthetase, condensation domain"/>
    <property type="match status" value="9"/>
</dbReference>
<dbReference type="SMART" id="SM00823">
    <property type="entry name" value="PKS_PP"/>
    <property type="match status" value="6"/>
</dbReference>
<dbReference type="FunFam" id="3.40.50.980:FF:000001">
    <property type="entry name" value="Non-ribosomal peptide synthetase"/>
    <property type="match status" value="3"/>
</dbReference>
<dbReference type="PANTHER" id="PTHR45398">
    <property type="match status" value="1"/>
</dbReference>
<dbReference type="PROSITE" id="PS00012">
    <property type="entry name" value="PHOSPHOPANTETHEINE"/>
    <property type="match status" value="3"/>
</dbReference>
<keyword evidence="3" id="KW-0597">Phosphoprotein</keyword>
<feature type="domain" description="Carrier" evidence="7">
    <location>
        <begin position="6428"/>
        <end position="6504"/>
    </location>
</feature>
<dbReference type="InterPro" id="IPR023213">
    <property type="entry name" value="CAT-like_dom_sf"/>
</dbReference>
<evidence type="ECO:0000313" key="8">
    <source>
        <dbReference type="EMBL" id="KAF2200880.1"/>
    </source>
</evidence>
<dbReference type="InterPro" id="IPR009081">
    <property type="entry name" value="PP-bd_ACP"/>
</dbReference>
<dbReference type="Gene3D" id="3.30.559.10">
    <property type="entry name" value="Chloramphenicol acetyltransferase-like domain"/>
    <property type="match status" value="9"/>
</dbReference>
<dbReference type="FunFam" id="3.30.559.10:FF:000031">
    <property type="entry name" value="Nonribosomal peptide synthase Pes1"/>
    <property type="match status" value="1"/>
</dbReference>
<dbReference type="GO" id="GO:0016874">
    <property type="term" value="F:ligase activity"/>
    <property type="evidence" value="ECO:0007669"/>
    <property type="project" value="UniProtKB-KW"/>
</dbReference>
<dbReference type="InterPro" id="IPR036736">
    <property type="entry name" value="ACP-like_sf"/>
</dbReference>
<evidence type="ECO:0000259" key="7">
    <source>
        <dbReference type="PROSITE" id="PS50075"/>
    </source>
</evidence>
<dbReference type="FunFam" id="3.30.559.30:FF:000003">
    <property type="entry name" value="Nonribosomal peptide synthase SidD"/>
    <property type="match status" value="2"/>
</dbReference>
<dbReference type="FunFam" id="3.30.559.10:FF:000017">
    <property type="entry name" value="Nonribosomal peptide synthase Pes1"/>
    <property type="match status" value="3"/>
</dbReference>
<dbReference type="Pfam" id="PF00501">
    <property type="entry name" value="AMP-binding"/>
    <property type="match status" value="4"/>
</dbReference>
<dbReference type="GO" id="GO:0019748">
    <property type="term" value="P:secondary metabolic process"/>
    <property type="evidence" value="ECO:0007669"/>
    <property type="project" value="UniProtKB-ARBA"/>
</dbReference>
<dbReference type="InterPro" id="IPR045851">
    <property type="entry name" value="AMP-bd_C_sf"/>
</dbReference>
<dbReference type="FunFam" id="3.30.559.30:FF:000005">
    <property type="entry name" value="Nonribosomal peptide synthase Pes1"/>
    <property type="match status" value="3"/>
</dbReference>
<dbReference type="InterPro" id="IPR042099">
    <property type="entry name" value="ANL_N_sf"/>
</dbReference>
<comment type="pathway">
    <text evidence="1">Mycotoxin biosynthesis.</text>
</comment>
<feature type="region of interest" description="Disordered" evidence="6">
    <location>
        <begin position="6580"/>
        <end position="6624"/>
    </location>
</feature>
<dbReference type="FunFam" id="1.10.1200.10:FF:000005">
    <property type="entry name" value="Nonribosomal peptide synthetase 1"/>
    <property type="match status" value="3"/>
</dbReference>
<feature type="domain" description="Carrier" evidence="7">
    <location>
        <begin position="12"/>
        <end position="88"/>
    </location>
</feature>
<keyword evidence="2" id="KW-0596">Phosphopantetheine</keyword>
<dbReference type="GO" id="GO:0031177">
    <property type="term" value="F:phosphopantetheine binding"/>
    <property type="evidence" value="ECO:0007669"/>
    <property type="project" value="InterPro"/>
</dbReference>
<dbReference type="InterPro" id="IPR020806">
    <property type="entry name" value="PKS_PP-bd"/>
</dbReference>
<protein>
    <submittedName>
        <fullName evidence="8">Acetyl-CoA synthetase-like protein</fullName>
    </submittedName>
</protein>
<dbReference type="CDD" id="cd19545">
    <property type="entry name" value="FUM14_C_NRPS-like"/>
    <property type="match status" value="2"/>
</dbReference>
<evidence type="ECO:0000256" key="1">
    <source>
        <dbReference type="ARBA" id="ARBA00004685"/>
    </source>
</evidence>